<dbReference type="RefSeq" id="WP_234419815.1">
    <property type="nucleotide sequence ID" value="NZ_CAWNZE010000001.1"/>
</dbReference>
<organism evidence="1 2">
    <name type="scientific">Nodularia spumigena UHCC 0039</name>
    <dbReference type="NCBI Taxonomy" id="1914872"/>
    <lineage>
        <taxon>Bacteria</taxon>
        <taxon>Bacillati</taxon>
        <taxon>Cyanobacteriota</taxon>
        <taxon>Cyanophyceae</taxon>
        <taxon>Nostocales</taxon>
        <taxon>Nodulariaceae</taxon>
        <taxon>Nodularia</taxon>
    </lineage>
</organism>
<dbReference type="AlphaFoldDB" id="A0A2S0Q5U0"/>
<accession>A0A2S0Q5U0</accession>
<dbReference type="Proteomes" id="UP000244056">
    <property type="component" value="Chromosome"/>
</dbReference>
<reference evidence="1 2" key="1">
    <citation type="submission" date="2017-03" db="EMBL/GenBank/DDBJ databases">
        <title>Comparative genomics of the toxic Baltic Sea cyanobacteria Nodularia spumigena UHCC 0039 and its response on varying salinity.</title>
        <authorList>
            <person name="Teikari J.E."/>
        </authorList>
    </citation>
    <scope>NUCLEOTIDE SEQUENCE [LARGE SCALE GENOMIC DNA]</scope>
    <source>
        <strain evidence="1 2">UHCC 0039</strain>
    </source>
</reference>
<evidence type="ECO:0000313" key="1">
    <source>
        <dbReference type="EMBL" id="AVZ29747.1"/>
    </source>
</evidence>
<proteinExistence type="predicted"/>
<name>A0A2S0Q5U0_NODSP</name>
<sequence length="73" mass="8565">MQTPYVSQIPIPKATDTQEACVTKIVDKILEIKRQNSKADTRELEREIDEIVYQLYGLTEEEIRIIEESVKRK</sequence>
<protein>
    <submittedName>
        <fullName evidence="1">Uncharacterized protein</fullName>
    </submittedName>
</protein>
<dbReference type="GeneID" id="78020057"/>
<evidence type="ECO:0000313" key="2">
    <source>
        <dbReference type="Proteomes" id="UP000244056"/>
    </source>
</evidence>
<gene>
    <name evidence="1" type="ORF">BMF81_00592</name>
</gene>
<dbReference type="KEGG" id="nsp:BMF81_00592"/>
<dbReference type="EMBL" id="CP020114">
    <property type="protein sequence ID" value="AVZ29747.1"/>
    <property type="molecule type" value="Genomic_DNA"/>
</dbReference>